<evidence type="ECO:0000313" key="5">
    <source>
        <dbReference type="Proteomes" id="UP000027002"/>
    </source>
</evidence>
<keyword evidence="1" id="KW-0929">Antimicrobial</keyword>
<proteinExistence type="predicted"/>
<dbReference type="InterPro" id="IPR023347">
    <property type="entry name" value="Lysozyme_dom_sf"/>
</dbReference>
<dbReference type="GO" id="GO:0003796">
    <property type="term" value="F:lysozyme activity"/>
    <property type="evidence" value="ECO:0007669"/>
    <property type="project" value="InterPro"/>
</dbReference>
<dbReference type="GeneID" id="66065428"/>
<sequence length="201" mass="22257">MKLTLVSVSSLLVCVASALSIAGPRGRCIGPPVNNATLDIVKEYKGFLPLPKKDKAKRVKVGYGHRCHNETCAEIGFPFPLTHETATVVLRKDIVTAQNCVTVYLDGKRKLNMNQYGALVSWANDIGCAAARRSLLLRSLYNGRDANRTIVRELPKWTKEHGYQIPERYASRKREVMLALTPTNETALPIVCNGTLVWHGV</sequence>
<dbReference type="GO" id="GO:0016998">
    <property type="term" value="P:cell wall macromolecule catabolic process"/>
    <property type="evidence" value="ECO:0007669"/>
    <property type="project" value="InterPro"/>
</dbReference>
<feature type="chain" id="PRO_5034393922" description="Lysozyme" evidence="3">
    <location>
        <begin position="19"/>
        <end position="201"/>
    </location>
</feature>
<dbReference type="Gene3D" id="1.10.530.40">
    <property type="match status" value="1"/>
</dbReference>
<name>A0A8E5HRU7_USTVR</name>
<accession>A0A8E5HRU7</accession>
<protein>
    <recommendedName>
        <fullName evidence="6">Lysozyme</fullName>
    </recommendedName>
</protein>
<dbReference type="PANTHER" id="PTHR38107">
    <property type="match status" value="1"/>
</dbReference>
<evidence type="ECO:0000256" key="2">
    <source>
        <dbReference type="ARBA" id="ARBA00022638"/>
    </source>
</evidence>
<dbReference type="Proteomes" id="UP000027002">
    <property type="component" value="Chromosome 4"/>
</dbReference>
<dbReference type="SUPFAM" id="SSF53955">
    <property type="entry name" value="Lysozyme-like"/>
    <property type="match status" value="1"/>
</dbReference>
<dbReference type="InterPro" id="IPR002196">
    <property type="entry name" value="Glyco_hydro_24"/>
</dbReference>
<evidence type="ECO:0000313" key="4">
    <source>
        <dbReference type="EMBL" id="QUC20409.1"/>
    </source>
</evidence>
<evidence type="ECO:0008006" key="6">
    <source>
        <dbReference type="Google" id="ProtNLM"/>
    </source>
</evidence>
<gene>
    <name evidence="4" type="ORF">UV8b_04650</name>
</gene>
<keyword evidence="5" id="KW-1185">Reference proteome</keyword>
<dbReference type="GO" id="GO:0031640">
    <property type="term" value="P:killing of cells of another organism"/>
    <property type="evidence" value="ECO:0007669"/>
    <property type="project" value="UniProtKB-KW"/>
</dbReference>
<dbReference type="GO" id="GO:0042742">
    <property type="term" value="P:defense response to bacterium"/>
    <property type="evidence" value="ECO:0007669"/>
    <property type="project" value="UniProtKB-KW"/>
</dbReference>
<dbReference type="EMBL" id="CP072756">
    <property type="protein sequence ID" value="QUC20409.1"/>
    <property type="molecule type" value="Genomic_DNA"/>
</dbReference>
<dbReference type="OrthoDB" id="5358886at2759"/>
<dbReference type="KEGG" id="uvi:66065428"/>
<reference evidence="4" key="1">
    <citation type="submission" date="2020-03" db="EMBL/GenBank/DDBJ databases">
        <title>A mixture of massive structural variations and highly conserved coding sequences in Ustilaginoidea virens genome.</title>
        <authorList>
            <person name="Zhang K."/>
            <person name="Zhao Z."/>
            <person name="Zhang Z."/>
            <person name="Li Y."/>
            <person name="Hsiang T."/>
            <person name="Sun W."/>
        </authorList>
    </citation>
    <scope>NUCLEOTIDE SEQUENCE</scope>
    <source>
        <strain evidence="4">UV-8b</strain>
    </source>
</reference>
<keyword evidence="2" id="KW-0081">Bacteriolytic enzyme</keyword>
<feature type="signal peptide" evidence="3">
    <location>
        <begin position="1"/>
        <end position="18"/>
    </location>
</feature>
<evidence type="ECO:0000256" key="1">
    <source>
        <dbReference type="ARBA" id="ARBA00022529"/>
    </source>
</evidence>
<evidence type="ECO:0000256" key="3">
    <source>
        <dbReference type="SAM" id="SignalP"/>
    </source>
</evidence>
<dbReference type="InterPro" id="IPR023346">
    <property type="entry name" value="Lysozyme-like_dom_sf"/>
</dbReference>
<dbReference type="PANTHER" id="PTHR38107:SF3">
    <property type="entry name" value="LYSOZYME RRRD-RELATED"/>
    <property type="match status" value="1"/>
</dbReference>
<keyword evidence="3" id="KW-0732">Signal</keyword>
<dbReference type="RefSeq" id="XP_042998082.1">
    <property type="nucleotide sequence ID" value="XM_043142148.1"/>
</dbReference>
<dbReference type="Pfam" id="PF00959">
    <property type="entry name" value="Phage_lysozyme"/>
    <property type="match status" value="1"/>
</dbReference>
<dbReference type="InterPro" id="IPR051018">
    <property type="entry name" value="Bacteriophage_GH24"/>
</dbReference>
<organism evidence="4 5">
    <name type="scientific">Ustilaginoidea virens</name>
    <name type="common">Rice false smut fungus</name>
    <name type="synonym">Villosiclava virens</name>
    <dbReference type="NCBI Taxonomy" id="1159556"/>
    <lineage>
        <taxon>Eukaryota</taxon>
        <taxon>Fungi</taxon>
        <taxon>Dikarya</taxon>
        <taxon>Ascomycota</taxon>
        <taxon>Pezizomycotina</taxon>
        <taxon>Sordariomycetes</taxon>
        <taxon>Hypocreomycetidae</taxon>
        <taxon>Hypocreales</taxon>
        <taxon>Clavicipitaceae</taxon>
        <taxon>Ustilaginoidea</taxon>
    </lineage>
</organism>
<dbReference type="GO" id="GO:0009253">
    <property type="term" value="P:peptidoglycan catabolic process"/>
    <property type="evidence" value="ECO:0007669"/>
    <property type="project" value="InterPro"/>
</dbReference>
<dbReference type="AlphaFoldDB" id="A0A8E5HRU7"/>